<dbReference type="InterPro" id="IPR004639">
    <property type="entry name" value="4pyrrol_synth_GluAld_NH2Trfase"/>
</dbReference>
<evidence type="ECO:0000256" key="4">
    <source>
        <dbReference type="ARBA" id="ARBA00008981"/>
    </source>
</evidence>
<evidence type="ECO:0000313" key="13">
    <source>
        <dbReference type="Proteomes" id="UP000677234"/>
    </source>
</evidence>
<dbReference type="Gene3D" id="3.40.640.10">
    <property type="entry name" value="Type I PLP-dependent aspartate aminotransferase-like (Major domain)"/>
    <property type="match status" value="1"/>
</dbReference>
<dbReference type="Proteomes" id="UP000677234">
    <property type="component" value="Chromosome"/>
</dbReference>
<comment type="pathway">
    <text evidence="3">Porphyrin-containing compound metabolism; protoporphyrin-IX biosynthesis; 5-aminolevulinate from L-glutamyl-tRNA(Glu): step 2/2.</text>
</comment>
<evidence type="ECO:0000313" key="11">
    <source>
        <dbReference type="EMBL" id="QUO40403.1"/>
    </source>
</evidence>
<dbReference type="SUPFAM" id="SSF53383">
    <property type="entry name" value="PLP-dependent transferases"/>
    <property type="match status" value="1"/>
</dbReference>
<evidence type="ECO:0000313" key="10">
    <source>
        <dbReference type="EMBL" id="QQE73322.1"/>
    </source>
</evidence>
<dbReference type="GO" id="GO:0042286">
    <property type="term" value="F:glutamate-1-semialdehyde 2,1-aminomutase activity"/>
    <property type="evidence" value="ECO:0007669"/>
    <property type="project" value="UniProtKB-UniRule"/>
</dbReference>
<evidence type="ECO:0000256" key="2">
    <source>
        <dbReference type="ARBA" id="ARBA00001933"/>
    </source>
</evidence>
<dbReference type="EMBL" id="CP066308">
    <property type="protein sequence ID" value="QQE73322.1"/>
    <property type="molecule type" value="Genomic_DNA"/>
</dbReference>
<keyword evidence="7 9" id="KW-0413">Isomerase</keyword>
<dbReference type="GO" id="GO:0030170">
    <property type="term" value="F:pyridoxal phosphate binding"/>
    <property type="evidence" value="ECO:0007669"/>
    <property type="project" value="InterPro"/>
</dbReference>
<dbReference type="InterPro" id="IPR015424">
    <property type="entry name" value="PyrdxlP-dep_Trfase"/>
</dbReference>
<dbReference type="PROSITE" id="PS00600">
    <property type="entry name" value="AA_TRANSFER_CLASS_3"/>
    <property type="match status" value="1"/>
</dbReference>
<comment type="subcellular location">
    <subcellularLocation>
        <location evidence="9">Cytoplasm</location>
    </subcellularLocation>
</comment>
<accession>A0A7T5JMP2</accession>
<name>A0A7T5JMP2_9BACL</name>
<dbReference type="AlphaFoldDB" id="A0A7T5JMP2"/>
<comment type="similarity">
    <text evidence="4 9">Belongs to the class-III pyridoxal-phosphate-dependent aminotransferase family. HemL subfamily.</text>
</comment>
<reference evidence="10 12" key="1">
    <citation type="submission" date="2020-12" db="EMBL/GenBank/DDBJ databases">
        <title>strain FJAT-54423T represents a novel species of the genus Brevibacillus.</title>
        <authorList>
            <person name="Tang R."/>
        </authorList>
    </citation>
    <scope>NUCLEOTIDE SEQUENCE [LARGE SCALE GENOMIC DNA]</scope>
    <source>
        <strain evidence="10 12">FJAT-54423</strain>
    </source>
</reference>
<dbReference type="NCBIfam" id="NF000818">
    <property type="entry name" value="PRK00062.1"/>
    <property type="match status" value="1"/>
</dbReference>
<organism evidence="10 12">
    <name type="scientific">Brevibacillus composti</name>
    <dbReference type="NCBI Taxonomy" id="2796470"/>
    <lineage>
        <taxon>Bacteria</taxon>
        <taxon>Bacillati</taxon>
        <taxon>Bacillota</taxon>
        <taxon>Bacilli</taxon>
        <taxon>Bacillales</taxon>
        <taxon>Paenibacillaceae</taxon>
        <taxon>Brevibacillus</taxon>
    </lineage>
</organism>
<dbReference type="FunFam" id="3.40.640.10:FF:000021">
    <property type="entry name" value="Glutamate-1-semialdehyde 2,1-aminomutase"/>
    <property type="match status" value="1"/>
</dbReference>
<evidence type="ECO:0000256" key="9">
    <source>
        <dbReference type="HAMAP-Rule" id="MF_00375"/>
    </source>
</evidence>
<dbReference type="Pfam" id="PF00202">
    <property type="entry name" value="Aminotran_3"/>
    <property type="match status" value="1"/>
</dbReference>
<protein>
    <recommendedName>
        <fullName evidence="9">Glutamate-1-semialdehyde 2,1-aminomutase</fullName>
        <shortName evidence="9">GSA</shortName>
        <ecNumber evidence="9">5.4.3.8</ecNumber>
    </recommendedName>
    <alternativeName>
        <fullName evidence="9">Glutamate-1-semialdehyde aminotransferase</fullName>
        <shortName evidence="9">GSA-AT</shortName>
    </alternativeName>
</protein>
<keyword evidence="13" id="KW-1185">Reference proteome</keyword>
<gene>
    <name evidence="9 10" type="primary">hemL</name>
    <name evidence="10" type="ORF">JD108_15625</name>
    <name evidence="11" type="ORF">KDJ56_15570</name>
</gene>
<evidence type="ECO:0000256" key="7">
    <source>
        <dbReference type="ARBA" id="ARBA00023235"/>
    </source>
</evidence>
<dbReference type="RefSeq" id="WP_198826948.1">
    <property type="nucleotide sequence ID" value="NZ_CP066308.1"/>
</dbReference>
<evidence type="ECO:0000256" key="8">
    <source>
        <dbReference type="ARBA" id="ARBA00023244"/>
    </source>
</evidence>
<dbReference type="EC" id="5.4.3.8" evidence="9"/>
<evidence type="ECO:0000256" key="1">
    <source>
        <dbReference type="ARBA" id="ARBA00001579"/>
    </source>
</evidence>
<dbReference type="InterPro" id="IPR015422">
    <property type="entry name" value="PyrdxlP-dep_Trfase_small"/>
</dbReference>
<dbReference type="PANTHER" id="PTHR43713">
    <property type="entry name" value="GLUTAMATE-1-SEMIALDEHYDE 2,1-AMINOMUTASE"/>
    <property type="match status" value="1"/>
</dbReference>
<dbReference type="NCBIfam" id="TIGR00713">
    <property type="entry name" value="hemL"/>
    <property type="match status" value="1"/>
</dbReference>
<reference evidence="11" key="2">
    <citation type="submission" date="2021-04" db="EMBL/GenBank/DDBJ databases">
        <title>Brevibacillus composti FJAT-54423, complete genome.</title>
        <authorList>
            <person name="Tang R."/>
        </authorList>
    </citation>
    <scope>NUCLEOTIDE SEQUENCE</scope>
    <source>
        <strain evidence="11">FJAT-54424</strain>
    </source>
</reference>
<dbReference type="GO" id="GO:0006782">
    <property type="term" value="P:protoporphyrinogen IX biosynthetic process"/>
    <property type="evidence" value="ECO:0007669"/>
    <property type="project" value="UniProtKB-UniRule"/>
</dbReference>
<feature type="modified residue" description="N6-(pyridoxal phosphate)lysine" evidence="9">
    <location>
        <position position="267"/>
    </location>
</feature>
<dbReference type="UniPathway" id="UPA00251">
    <property type="reaction ID" value="UER00317"/>
</dbReference>
<dbReference type="CDD" id="cd00610">
    <property type="entry name" value="OAT_like"/>
    <property type="match status" value="1"/>
</dbReference>
<keyword evidence="5 9" id="KW-0963">Cytoplasm</keyword>
<evidence type="ECO:0000256" key="6">
    <source>
        <dbReference type="ARBA" id="ARBA00022898"/>
    </source>
</evidence>
<dbReference type="GO" id="GO:0005737">
    <property type="term" value="C:cytoplasm"/>
    <property type="evidence" value="ECO:0007669"/>
    <property type="project" value="UniProtKB-SubCell"/>
</dbReference>
<dbReference type="KEGG" id="bcop:JD108_15625"/>
<proteinExistence type="inferred from homology"/>
<comment type="subunit">
    <text evidence="9">Homodimer.</text>
</comment>
<dbReference type="EMBL" id="CP073708">
    <property type="protein sequence ID" value="QUO40403.1"/>
    <property type="molecule type" value="Genomic_DNA"/>
</dbReference>
<dbReference type="Gene3D" id="3.90.1150.10">
    <property type="entry name" value="Aspartate Aminotransferase, domain 1"/>
    <property type="match status" value="1"/>
</dbReference>
<dbReference type="InterPro" id="IPR015421">
    <property type="entry name" value="PyrdxlP-dep_Trfase_major"/>
</dbReference>
<dbReference type="InterPro" id="IPR049704">
    <property type="entry name" value="Aminotrans_3_PPA_site"/>
</dbReference>
<evidence type="ECO:0000256" key="5">
    <source>
        <dbReference type="ARBA" id="ARBA00022490"/>
    </source>
</evidence>
<dbReference type="GO" id="GO:0008483">
    <property type="term" value="F:transaminase activity"/>
    <property type="evidence" value="ECO:0007669"/>
    <property type="project" value="InterPro"/>
</dbReference>
<keyword evidence="8 9" id="KW-0627">Porphyrin biosynthesis</keyword>
<keyword evidence="6 9" id="KW-0663">Pyridoxal phosphate</keyword>
<dbReference type="HAMAP" id="MF_00375">
    <property type="entry name" value="HemL_aminotrans_3"/>
    <property type="match status" value="1"/>
</dbReference>
<sequence>MKMDQSTRMFQEAQQYIPGGVNSPVRAFKSVGGNPVYIARGEGSRITDVDGNSYIDYIGSWGPLILGHAHPKVLAAIQETAQLGTSFGAPTERETEMAKLVCEIVPSVEVVRMVNSGTEATMSALRLARGYTKRNKIMKFEGCYHGHADSLLIKAGSGVATLGLPDSPGVPEATAVNTITVPYNDLDSVKLAFENYGADLAAVIVEPIAGNMGVVPPQPGFLEALREITKQYGTLLIFDEVMTGFRVARGGAQELYGITPDLTTMGKVIGGGLPVGAYGGKREIMQQIAPAGPIYQAGTLSGNPLAMAAGMTTLEQLGQPGAYERLEALSARLGEGLADNARKLGIPHTLNRVGSMVCLFFTETPVIDYETAKTSDLERFSAYFRNLLEEGVMIPPSQFEGMFVSLAHTEEDIERTITASYNAMKKLK</sequence>
<comment type="cofactor">
    <cofactor evidence="2 9">
        <name>pyridoxal 5'-phosphate</name>
        <dbReference type="ChEBI" id="CHEBI:597326"/>
    </cofactor>
</comment>
<dbReference type="InterPro" id="IPR005814">
    <property type="entry name" value="Aminotrans_3"/>
</dbReference>
<dbReference type="Proteomes" id="UP000595847">
    <property type="component" value="Chromosome"/>
</dbReference>
<evidence type="ECO:0000256" key="3">
    <source>
        <dbReference type="ARBA" id="ARBA00004819"/>
    </source>
</evidence>
<dbReference type="PANTHER" id="PTHR43713:SF3">
    <property type="entry name" value="GLUTAMATE-1-SEMIALDEHYDE 2,1-AMINOMUTASE 1, CHLOROPLASTIC-RELATED"/>
    <property type="match status" value="1"/>
</dbReference>
<comment type="catalytic activity">
    <reaction evidence="1 9">
        <text>(S)-4-amino-5-oxopentanoate = 5-aminolevulinate</text>
        <dbReference type="Rhea" id="RHEA:14265"/>
        <dbReference type="ChEBI" id="CHEBI:57501"/>
        <dbReference type="ChEBI" id="CHEBI:356416"/>
        <dbReference type="EC" id="5.4.3.8"/>
    </reaction>
</comment>
<evidence type="ECO:0000313" key="12">
    <source>
        <dbReference type="Proteomes" id="UP000595847"/>
    </source>
</evidence>